<evidence type="ECO:0000256" key="10">
    <source>
        <dbReference type="ARBA" id="ARBA00022989"/>
    </source>
</evidence>
<evidence type="ECO:0000313" key="22">
    <source>
        <dbReference type="EMBL" id="KAA0145534.1"/>
    </source>
</evidence>
<feature type="binding site" description="axial binding residue" evidence="15">
    <location>
        <position position="187"/>
    </location>
    <ligand>
        <name>heme b</name>
        <dbReference type="ChEBI" id="CHEBI:60344"/>
        <label>b562</label>
    </ligand>
    <ligandPart>
        <name>Fe</name>
        <dbReference type="ChEBI" id="CHEBI:18248"/>
    </ligandPart>
</feature>
<evidence type="ECO:0000313" key="21">
    <source>
        <dbReference type="EMBL" id="KAA0145496.1"/>
    </source>
</evidence>
<keyword evidence="24" id="KW-1185">Reference proteome</keyword>
<dbReference type="OMA" id="NISAWWN"/>
<dbReference type="GO" id="GO:0005743">
    <property type="term" value="C:mitochondrial inner membrane"/>
    <property type="evidence" value="ECO:0007669"/>
    <property type="project" value="UniProtKB-SubCell"/>
</dbReference>
<dbReference type="GO" id="GO:0016491">
    <property type="term" value="F:oxidoreductase activity"/>
    <property type="evidence" value="ECO:0007669"/>
    <property type="project" value="UniProtKB-UniRule"/>
</dbReference>
<sequence length="379" mass="43002">MQSIMLRLRQNSLFNVYVNHAEWYPSPANLNYFWGFGSIALGVLVSQIVSGVLLAMHYNANINLAFNDVEHIMRDVVGGDGLRYLHANGASMFFISVYVHIGRGLFYGSYFYPRITLWYSGVILFFLMMAAGFLGYVLPWGQMSFWGATVITNFFSAIPVVGGAIVEWLWGGFSVDQPTLNRFFSLHFLIPFLLAGVAIIHIALLHEHGSNNPLGINENIKKIPFLTYYGIKDLFGIMLFIVFFVYFLVNCPNLLGHADNYIEALPLVTPAHIVPEWYFLPFYAILRTIPDKLGGVIAMVVAILILLSLPFLDTSKIRSGLFKPLHFINFILFICVTLCLGWLGQSVVEFPFSNLSEVVTILYFFYFISHFRLTTQYVK</sequence>
<name>Q9TAH5_CAFRO</name>
<keyword evidence="12 16" id="KW-0496">Mitochondrion</keyword>
<evidence type="ECO:0000256" key="7">
    <source>
        <dbReference type="ARBA" id="ARBA00022723"/>
    </source>
</evidence>
<evidence type="ECO:0000256" key="12">
    <source>
        <dbReference type="ARBA" id="ARBA00023128"/>
    </source>
</evidence>
<dbReference type="SUPFAM" id="SSF81648">
    <property type="entry name" value="a domain/subunit of cytochrome bc1 complex (Ubiquinol-cytochrome c reductase)"/>
    <property type="match status" value="1"/>
</dbReference>
<dbReference type="EMBL" id="VLTO01000218">
    <property type="protein sequence ID" value="KAA0158052.1"/>
    <property type="molecule type" value="Genomic_DNA"/>
</dbReference>
<comment type="similarity">
    <text evidence="16">Belongs to the cytochrome b family.</text>
</comment>
<evidence type="ECO:0000313" key="24">
    <source>
        <dbReference type="Proteomes" id="UP000323011"/>
    </source>
</evidence>
<dbReference type="PROSITE" id="PS51003">
    <property type="entry name" value="CYTB_CTER"/>
    <property type="match status" value="1"/>
</dbReference>
<keyword evidence="9 16" id="KW-0249">Electron transport</keyword>
<evidence type="ECO:0000256" key="3">
    <source>
        <dbReference type="ARBA" id="ARBA00022448"/>
    </source>
</evidence>
<comment type="cofactor">
    <cofactor evidence="16">
        <name>heme b</name>
        <dbReference type="ChEBI" id="CHEBI:60344"/>
    </cofactor>
    <text evidence="16">Binds 2 heme groups non-covalently.</text>
</comment>
<dbReference type="InterPro" id="IPR030689">
    <property type="entry name" value="Cytochrome_b"/>
</dbReference>
<feature type="transmembrane region" description="Helical" evidence="16">
    <location>
        <begin position="226"/>
        <end position="249"/>
    </location>
</feature>
<dbReference type="Proteomes" id="UP000323011">
    <property type="component" value="Mitochondrion MT"/>
</dbReference>
<dbReference type="GO" id="GO:0045275">
    <property type="term" value="C:respiratory chain complex III"/>
    <property type="evidence" value="ECO:0007669"/>
    <property type="project" value="InterPro"/>
</dbReference>
<dbReference type="InterPro" id="IPR036150">
    <property type="entry name" value="Cyt_b/b6_C_sf"/>
</dbReference>
<feature type="transmembrane region" description="Helical" evidence="16">
    <location>
        <begin position="150"/>
        <end position="171"/>
    </location>
</feature>
<dbReference type="GO" id="GO:0046872">
    <property type="term" value="F:metal ion binding"/>
    <property type="evidence" value="ECO:0007669"/>
    <property type="project" value="UniProtKB-UniRule"/>
</dbReference>
<dbReference type="Pfam" id="PF00033">
    <property type="entry name" value="Cytochrome_B"/>
    <property type="match status" value="1"/>
</dbReference>
<comment type="cofactor">
    <cofactor evidence="15">
        <name>heme</name>
        <dbReference type="ChEBI" id="CHEBI:30413"/>
    </cofactor>
    <text evidence="15">Binds 2 heme groups non-covalently.</text>
</comment>
<dbReference type="PROSITE" id="PS51002">
    <property type="entry name" value="CYTB_NTER"/>
    <property type="match status" value="1"/>
</dbReference>
<evidence type="ECO:0000259" key="17">
    <source>
        <dbReference type="PROSITE" id="PS51002"/>
    </source>
</evidence>
<organism evidence="19">
    <name type="scientific">Cafeteria roenbergensis</name>
    <name type="common">Marine flagellate</name>
    <dbReference type="NCBI Taxonomy" id="33653"/>
    <lineage>
        <taxon>Eukaryota</taxon>
        <taxon>Sar</taxon>
        <taxon>Stramenopiles</taxon>
        <taxon>Bigyra</taxon>
        <taxon>Opalozoa</taxon>
        <taxon>Bicosoecida</taxon>
        <taxon>Cafeteriaceae</taxon>
        <taxon>Cafeteria</taxon>
    </lineage>
</organism>
<dbReference type="GO" id="GO:0008121">
    <property type="term" value="F:quinol-cytochrome-c reductase activity"/>
    <property type="evidence" value="ECO:0007669"/>
    <property type="project" value="InterPro"/>
</dbReference>
<keyword evidence="19" id="KW-0560">Oxidoreductase</keyword>
<evidence type="ECO:0000256" key="4">
    <source>
        <dbReference type="ARBA" id="ARBA00022617"/>
    </source>
</evidence>
<evidence type="ECO:0000313" key="20">
    <source>
        <dbReference type="EMBL" id="KAA0145462.1"/>
    </source>
</evidence>
<keyword evidence="3 16" id="KW-0813">Transport</keyword>
<dbReference type="InterPro" id="IPR016174">
    <property type="entry name" value="Di-haem_cyt_TM"/>
</dbReference>
<dbReference type="EMBL" id="VLTL01000396">
    <property type="protein sequence ID" value="KAA0145496.1"/>
    <property type="molecule type" value="Genomic_DNA"/>
</dbReference>
<keyword evidence="7 15" id="KW-0479">Metal-binding</keyword>
<feature type="transmembrane region" description="Helical" evidence="16">
    <location>
        <begin position="32"/>
        <end position="56"/>
    </location>
</feature>
<evidence type="ECO:0000256" key="14">
    <source>
        <dbReference type="PIRSR" id="PIRSR038885-1"/>
    </source>
</evidence>
<evidence type="ECO:0000256" key="16">
    <source>
        <dbReference type="RuleBase" id="RU362117"/>
    </source>
</evidence>
<evidence type="ECO:0000256" key="6">
    <source>
        <dbReference type="ARBA" id="ARBA00022692"/>
    </source>
</evidence>
<dbReference type="SUPFAM" id="SSF81342">
    <property type="entry name" value="Transmembrane di-heme cytochromes"/>
    <property type="match status" value="1"/>
</dbReference>
<keyword evidence="6 16" id="KW-0812">Transmembrane</keyword>
<feature type="binding site" description="axial binding residue" evidence="15">
    <location>
        <position position="100"/>
    </location>
    <ligand>
        <name>heme b</name>
        <dbReference type="ChEBI" id="CHEBI:60344"/>
        <label>b566</label>
    </ligand>
    <ligandPart>
        <name>Fe</name>
        <dbReference type="ChEBI" id="CHEBI:18248"/>
    </ligandPart>
</feature>
<evidence type="ECO:0000256" key="9">
    <source>
        <dbReference type="ARBA" id="ARBA00022982"/>
    </source>
</evidence>
<feature type="binding site" evidence="14">
    <location>
        <position position="206"/>
    </location>
    <ligand>
        <name>a ubiquinone</name>
        <dbReference type="ChEBI" id="CHEBI:16389"/>
    </ligand>
</feature>
<evidence type="ECO:0000313" key="19">
    <source>
        <dbReference type="EMBL" id="AAF05811.1"/>
    </source>
</evidence>
<keyword evidence="4 15" id="KW-0349">Heme</keyword>
<dbReference type="EMBL" id="VLTN01000170">
    <property type="protein sequence ID" value="KAA0145462.1"/>
    <property type="molecule type" value="Genomic_DNA"/>
</dbReference>
<feature type="transmembrane region" description="Helical" evidence="16">
    <location>
        <begin position="118"/>
        <end position="138"/>
    </location>
</feature>
<dbReference type="Proteomes" id="UP000322899">
    <property type="component" value="Mitochondrion MT"/>
</dbReference>
<evidence type="ECO:0000259" key="18">
    <source>
        <dbReference type="PROSITE" id="PS51003"/>
    </source>
</evidence>
<dbReference type="GO" id="GO:0006122">
    <property type="term" value="P:mitochondrial electron transport, ubiquinol to cytochrome c"/>
    <property type="evidence" value="ECO:0007669"/>
    <property type="project" value="TreeGrafter"/>
</dbReference>
<dbReference type="Gene3D" id="1.20.810.10">
    <property type="entry name" value="Cytochrome Bc1 Complex, Chain C"/>
    <property type="match status" value="1"/>
</dbReference>
<evidence type="ECO:0000256" key="15">
    <source>
        <dbReference type="PIRSR" id="PIRSR038885-2"/>
    </source>
</evidence>
<dbReference type="EMBL" id="VLTM01000270">
    <property type="protein sequence ID" value="KAA0145534.1"/>
    <property type="molecule type" value="Genomic_DNA"/>
</dbReference>
<dbReference type="EMBL" id="AF193903">
    <property type="protein sequence ID" value="AAF05811.1"/>
    <property type="molecule type" value="Genomic_DNA"/>
</dbReference>
<keyword evidence="13 16" id="KW-0472">Membrane</keyword>
<dbReference type="Proteomes" id="UP000324907">
    <property type="component" value="Mitochondrion MT"/>
</dbReference>
<proteinExistence type="inferred from homology"/>
<keyword evidence="5 16" id="KW-0679">Respiratory chain</keyword>
<dbReference type="InterPro" id="IPR027387">
    <property type="entry name" value="Cytb/b6-like_sf"/>
</dbReference>
<dbReference type="InterPro" id="IPR005798">
    <property type="entry name" value="Cyt_b/b6_C"/>
</dbReference>
<accession>Q9TAH5</accession>
<evidence type="ECO:0000313" key="23">
    <source>
        <dbReference type="EMBL" id="KAA0158052.1"/>
    </source>
</evidence>
<feature type="binding site" description="axial binding residue" evidence="15">
    <location>
        <position position="86"/>
    </location>
    <ligand>
        <name>heme b</name>
        <dbReference type="ChEBI" id="CHEBI:60344"/>
        <label>b562</label>
    </ligand>
    <ligandPart>
        <name>Fe</name>
        <dbReference type="ChEBI" id="CHEBI:18248"/>
    </ligandPart>
</feature>
<feature type="transmembrane region" description="Helical" evidence="16">
    <location>
        <begin position="183"/>
        <end position="205"/>
    </location>
</feature>
<evidence type="ECO:0000256" key="8">
    <source>
        <dbReference type="ARBA" id="ARBA00022792"/>
    </source>
</evidence>
<feature type="transmembrane region" description="Helical" evidence="16">
    <location>
        <begin position="350"/>
        <end position="369"/>
    </location>
</feature>
<dbReference type="CDD" id="cd00284">
    <property type="entry name" value="Cytochrome_b_N"/>
    <property type="match status" value="1"/>
</dbReference>
<dbReference type="GeneID" id="800847"/>
<comment type="function">
    <text evidence="16">Component of the ubiquinol-cytochrome c reductase complex (complex III or cytochrome b-c1 complex) that is part of the mitochondrial respiratory chain. The b-c1 complex mediates electron transfer from ubiquinol to cytochrome c. Contributes to the generation of a proton gradient across the mitochondrial membrane that is then used for ATP synthesis.</text>
</comment>
<geneLocation type="mitochondrion" evidence="19"/>
<protein>
    <recommendedName>
        <fullName evidence="2 16">Cytochrome b</fullName>
    </recommendedName>
</protein>
<reference evidence="19" key="1">
    <citation type="submission" date="1999-10" db="EMBL/GenBank/DDBJ databases">
        <title>The mitochondrial genome of Cafeteria roenbergensis.</title>
        <authorList>
            <person name="Burger G."/>
        </authorList>
    </citation>
    <scope>NUCLEOTIDE SEQUENCE</scope>
</reference>
<evidence type="ECO:0000256" key="5">
    <source>
        <dbReference type="ARBA" id="ARBA00022660"/>
    </source>
</evidence>
<feature type="transmembrane region" description="Helical" evidence="16">
    <location>
        <begin position="92"/>
        <end position="112"/>
    </location>
</feature>
<reference evidence="20 24" key="2">
    <citation type="submission" date="2019-07" db="EMBL/GenBank/DDBJ databases">
        <title>Genomes of Cafeteria roenbergensis.</title>
        <authorList>
            <person name="Fischer M.G."/>
            <person name="Hackl T."/>
            <person name="Roman M."/>
        </authorList>
    </citation>
    <scope>NUCLEOTIDE SEQUENCE [LARGE SCALE GENOMIC DNA]</scope>
    <source>
        <strain evidence="20 24">BVI</strain>
        <strain evidence="22">Cflag</strain>
        <strain evidence="23">E4-10P</strain>
        <strain evidence="21">RCC970-E3</strain>
    </source>
</reference>
<dbReference type="PANTHER" id="PTHR19271:SF16">
    <property type="entry name" value="CYTOCHROME B"/>
    <property type="match status" value="1"/>
</dbReference>
<gene>
    <name evidence="19" type="primary">cob</name>
    <name evidence="20" type="synonym">MT-CYB</name>
    <name evidence="23" type="ORF">FNF27_10060</name>
    <name evidence="21" type="ORF">FNF28_10055</name>
    <name evidence="20" type="ORF">FNF29_10058</name>
    <name evidence="22" type="ORF">FNF31_10060</name>
</gene>
<dbReference type="OrthoDB" id="244at2759"/>
<dbReference type="PIRSF" id="PIRSF038885">
    <property type="entry name" value="COB"/>
    <property type="match status" value="1"/>
</dbReference>
<keyword evidence="8" id="KW-0999">Mitochondrion inner membrane</keyword>
<evidence type="ECO:0000256" key="2">
    <source>
        <dbReference type="ARBA" id="ARBA00013531"/>
    </source>
</evidence>
<feature type="domain" description="Cytochrome b/b6 N-terminal region profile" evidence="17">
    <location>
        <begin position="1"/>
        <end position="214"/>
    </location>
</feature>
<evidence type="ECO:0000256" key="11">
    <source>
        <dbReference type="ARBA" id="ARBA00023004"/>
    </source>
</evidence>
<evidence type="ECO:0000256" key="1">
    <source>
        <dbReference type="ARBA" id="ARBA00004448"/>
    </source>
</evidence>
<feature type="domain" description="Cytochrome b/b6 C-terminal region profile" evidence="18">
    <location>
        <begin position="215"/>
        <end position="379"/>
    </location>
</feature>
<feature type="binding site" description="axial binding residue" evidence="15">
    <location>
        <position position="201"/>
    </location>
    <ligand>
        <name>heme b</name>
        <dbReference type="ChEBI" id="CHEBI:60344"/>
        <label>b566</label>
    </ligand>
    <ligandPart>
        <name>Fe</name>
        <dbReference type="ChEBI" id="CHEBI:18248"/>
    </ligandPart>
</feature>
<dbReference type="InterPro" id="IPR048259">
    <property type="entry name" value="Cytochrome_b_N_euk/bac"/>
</dbReference>
<comment type="subcellular location">
    <subcellularLocation>
        <location evidence="1">Mitochondrion inner membrane</location>
        <topology evidence="1">Multi-pass membrane protein</topology>
    </subcellularLocation>
</comment>
<feature type="transmembrane region" description="Helical" evidence="16">
    <location>
        <begin position="324"/>
        <end position="344"/>
    </location>
</feature>
<evidence type="ECO:0000256" key="13">
    <source>
        <dbReference type="ARBA" id="ARBA00023136"/>
    </source>
</evidence>
<dbReference type="InterPro" id="IPR048260">
    <property type="entry name" value="Cytochrome_b_C_euk/bac"/>
</dbReference>
<dbReference type="PANTHER" id="PTHR19271">
    <property type="entry name" value="CYTOCHROME B"/>
    <property type="match status" value="1"/>
</dbReference>
<dbReference type="Pfam" id="PF00032">
    <property type="entry name" value="Cytochrom_B_C"/>
    <property type="match status" value="1"/>
</dbReference>
<dbReference type="CDD" id="cd00290">
    <property type="entry name" value="cytochrome_b_C"/>
    <property type="match status" value="1"/>
</dbReference>
<keyword evidence="11 15" id="KW-0408">Iron</keyword>
<dbReference type="Proteomes" id="UP000325113">
    <property type="component" value="Mitochondrion MT"/>
</dbReference>
<dbReference type="RefSeq" id="NP_051160.1">
    <property type="nucleotide sequence ID" value="NC_000946.1"/>
</dbReference>
<dbReference type="InterPro" id="IPR005797">
    <property type="entry name" value="Cyt_b/b6_N"/>
</dbReference>
<dbReference type="AlphaFoldDB" id="Q9TAH5"/>
<feature type="transmembrane region" description="Helical" evidence="16">
    <location>
        <begin position="293"/>
        <end position="312"/>
    </location>
</feature>
<keyword evidence="10 16" id="KW-1133">Transmembrane helix</keyword>